<dbReference type="Pfam" id="PF01108">
    <property type="entry name" value="Tissue_fac"/>
    <property type="match status" value="1"/>
</dbReference>
<protein>
    <submittedName>
        <fullName evidence="9">Interleukin-20 receptor subunit alpha-like</fullName>
    </submittedName>
</protein>
<comment type="similarity">
    <text evidence="1">Belongs to the type II cytokine receptor family.</text>
</comment>
<reference evidence="9" key="2">
    <citation type="submission" date="2025-08" db="UniProtKB">
        <authorList>
            <consortium name="Ensembl"/>
        </authorList>
    </citation>
    <scope>IDENTIFICATION</scope>
</reference>
<dbReference type="GO" id="GO:0005886">
    <property type="term" value="C:plasma membrane"/>
    <property type="evidence" value="ECO:0000318"/>
    <property type="project" value="GO_Central"/>
</dbReference>
<dbReference type="FunFam" id="2.60.40.10:FF:000348">
    <property type="entry name" value="Interleukin 20 receptor subunit alpha"/>
    <property type="match status" value="1"/>
</dbReference>
<evidence type="ECO:0000259" key="8">
    <source>
        <dbReference type="Pfam" id="PF09294"/>
    </source>
</evidence>
<evidence type="ECO:0000313" key="10">
    <source>
        <dbReference type="Proteomes" id="UP000018468"/>
    </source>
</evidence>
<dbReference type="HOGENOM" id="CLU_626927_0_0_1"/>
<evidence type="ECO:0000256" key="3">
    <source>
        <dbReference type="ARBA" id="ARBA00023157"/>
    </source>
</evidence>
<dbReference type="AlphaFoldDB" id="W5NL56"/>
<keyword evidence="5" id="KW-1133">Transmembrane helix</keyword>
<dbReference type="InParanoid" id="W5NL56"/>
<dbReference type="InterPro" id="IPR015373">
    <property type="entry name" value="Interferon/interleukin_rcp_dom"/>
</dbReference>
<keyword evidence="2 6" id="KW-0732">Signal</keyword>
<dbReference type="OrthoDB" id="10007376at2759"/>
<dbReference type="PANTHER" id="PTHR20859">
    <property type="entry name" value="INTERFERON/INTERLEUKIN RECEPTOR"/>
    <property type="match status" value="1"/>
</dbReference>
<dbReference type="InterPro" id="IPR036116">
    <property type="entry name" value="FN3_sf"/>
</dbReference>
<dbReference type="SUPFAM" id="SSF49265">
    <property type="entry name" value="Fibronectin type III"/>
    <property type="match status" value="2"/>
</dbReference>
<dbReference type="GO" id="GO:0004896">
    <property type="term" value="F:cytokine receptor activity"/>
    <property type="evidence" value="ECO:0000318"/>
    <property type="project" value="GO_Central"/>
</dbReference>
<keyword evidence="5" id="KW-0472">Membrane</keyword>
<reference evidence="10" key="1">
    <citation type="submission" date="2011-12" db="EMBL/GenBank/DDBJ databases">
        <title>The Draft Genome of Lepisosteus oculatus.</title>
        <authorList>
            <consortium name="The Broad Institute Genome Assembly &amp; Analysis Group"/>
            <consortium name="Computational R&amp;D Group"/>
            <consortium name="and Sequencing Platform"/>
            <person name="Di Palma F."/>
            <person name="Alfoldi J."/>
            <person name="Johnson J."/>
            <person name="Berlin A."/>
            <person name="Gnerre S."/>
            <person name="Jaffe D."/>
            <person name="MacCallum I."/>
            <person name="Young S."/>
            <person name="Walker B.J."/>
            <person name="Lander E.S."/>
            <person name="Lindblad-Toh K."/>
        </authorList>
    </citation>
    <scope>NUCLEOTIDE SEQUENCE [LARGE SCALE GENOMIC DNA]</scope>
</reference>
<feature type="domain" description="Interferon/interleukin receptor" evidence="8">
    <location>
        <begin position="120"/>
        <end position="210"/>
    </location>
</feature>
<feature type="domain" description="Fibronectin type-III" evidence="7">
    <location>
        <begin position="5"/>
        <end position="107"/>
    </location>
</feature>
<sequence length="437" mass="50888">MFLHCLTLIVILRELGASPTEDSLKPDHVTFSNRNLKSILQWQPASESNYTVLYNVEYKIYGHQWMSKEECQGISRTTCDLTTETMHLQSMYYGRVQAIHYHISSAWVETKQFIPFKEMAIDPPQLTLTGEKYILQINITPPFQSKRLTFTIDVKLNGTLVHQIITENNTIQITDLDPEKEYCISGTMRYTLNTYKWRKSKASDSYCITLKAPDAEPHPMTLVSHITLGLFAILFMAFGWVLLILCYKLIYRPKVTLPPSLVIEERQMLMNKSKTDSKEIPEISDSYQDGSKLQTNEYVFCPVTQQFRTPLQQKVWSTDDLDTCDFGYPLHQEICSQGYILQFVYTTQLSDTHPELFYLHGTTQEYGNVVTAESLPEYENLKDKEKNQCYTNVQNKACLEHEYMNNNQQRENDKSDLQYKNIVHFLHNTEYQNVISE</sequence>
<feature type="chain" id="PRO_5004869485" evidence="6">
    <location>
        <begin position="18"/>
        <end position="437"/>
    </location>
</feature>
<keyword evidence="10" id="KW-1185">Reference proteome</keyword>
<proteinExistence type="inferred from homology"/>
<feature type="signal peptide" evidence="6">
    <location>
        <begin position="1"/>
        <end position="17"/>
    </location>
</feature>
<dbReference type="Proteomes" id="UP000018468">
    <property type="component" value="Linkage group LG1"/>
</dbReference>
<name>W5NL56_LEPOC</name>
<dbReference type="Pfam" id="PF09294">
    <property type="entry name" value="Interfer-bind"/>
    <property type="match status" value="1"/>
</dbReference>
<dbReference type="GeneID" id="107078794"/>
<dbReference type="InterPro" id="IPR003961">
    <property type="entry name" value="FN3_dom"/>
</dbReference>
<evidence type="ECO:0000313" key="9">
    <source>
        <dbReference type="Ensembl" id="ENSLOCP00000021365.1"/>
    </source>
</evidence>
<reference evidence="9" key="3">
    <citation type="submission" date="2025-09" db="UniProtKB">
        <authorList>
            <consortium name="Ensembl"/>
        </authorList>
    </citation>
    <scope>IDENTIFICATION</scope>
</reference>
<evidence type="ECO:0000256" key="4">
    <source>
        <dbReference type="ARBA" id="ARBA00023170"/>
    </source>
</evidence>
<dbReference type="InterPro" id="IPR050650">
    <property type="entry name" value="Type-II_Cytokine-TF_Rcpt"/>
</dbReference>
<dbReference type="GO" id="GO:0019221">
    <property type="term" value="P:cytokine-mediated signaling pathway"/>
    <property type="evidence" value="ECO:0000318"/>
    <property type="project" value="GO_Central"/>
</dbReference>
<dbReference type="Ensembl" id="ENSLOCT00000021402.1">
    <property type="protein sequence ID" value="ENSLOCP00000021365.1"/>
    <property type="gene ID" value="ENSLOCG00000017273.1"/>
</dbReference>
<dbReference type="GeneTree" id="ENSGT00940000161124"/>
<evidence type="ECO:0000256" key="2">
    <source>
        <dbReference type="ARBA" id="ARBA00022729"/>
    </source>
</evidence>
<organism evidence="9 10">
    <name type="scientific">Lepisosteus oculatus</name>
    <name type="common">Spotted gar</name>
    <dbReference type="NCBI Taxonomy" id="7918"/>
    <lineage>
        <taxon>Eukaryota</taxon>
        <taxon>Metazoa</taxon>
        <taxon>Chordata</taxon>
        <taxon>Craniata</taxon>
        <taxon>Vertebrata</taxon>
        <taxon>Euteleostomi</taxon>
        <taxon>Actinopterygii</taxon>
        <taxon>Neopterygii</taxon>
        <taxon>Holostei</taxon>
        <taxon>Semionotiformes</taxon>
        <taxon>Lepisosteidae</taxon>
        <taxon>Lepisosteus</taxon>
    </lineage>
</organism>
<dbReference type="InterPro" id="IPR013783">
    <property type="entry name" value="Ig-like_fold"/>
</dbReference>
<dbReference type="Gene3D" id="2.60.40.10">
    <property type="entry name" value="Immunoglobulins"/>
    <property type="match status" value="1"/>
</dbReference>
<feature type="transmembrane region" description="Helical" evidence="5">
    <location>
        <begin position="226"/>
        <end position="247"/>
    </location>
</feature>
<keyword evidence="4" id="KW-0675">Receptor</keyword>
<keyword evidence="3" id="KW-1015">Disulfide bond</keyword>
<keyword evidence="5" id="KW-0812">Transmembrane</keyword>
<dbReference type="Bgee" id="ENSLOCG00000017273">
    <property type="expression patterns" value="Expressed in pharyngeal gill and 8 other cell types or tissues"/>
</dbReference>
<dbReference type="PANTHER" id="PTHR20859:SF53">
    <property type="entry name" value="INTERLEUKIN-22 RECEPTOR SUBUNIT ALPHA-1"/>
    <property type="match status" value="1"/>
</dbReference>
<evidence type="ECO:0000256" key="6">
    <source>
        <dbReference type="SAM" id="SignalP"/>
    </source>
</evidence>
<evidence type="ECO:0000256" key="5">
    <source>
        <dbReference type="SAM" id="Phobius"/>
    </source>
</evidence>
<dbReference type="EMBL" id="AHAT01025949">
    <property type="status" value="NOT_ANNOTATED_CDS"/>
    <property type="molecule type" value="Genomic_DNA"/>
</dbReference>
<evidence type="ECO:0000259" key="7">
    <source>
        <dbReference type="Pfam" id="PF01108"/>
    </source>
</evidence>
<evidence type="ECO:0000256" key="1">
    <source>
        <dbReference type="ARBA" id="ARBA00005399"/>
    </source>
</evidence>
<accession>W5NL56</accession>
<dbReference type="KEGG" id="loc:107078794"/>
<dbReference type="STRING" id="7918.ENSLOCP00000021365"/>